<reference evidence="1 2" key="1">
    <citation type="journal article" date="2023" name="ACS Omega">
        <title>Identification of the Neoaspergillic Acid Biosynthesis Gene Cluster by Establishing an In Vitro CRISPR-Ribonucleoprotein Genetic System in Aspergillus melleus.</title>
        <authorList>
            <person name="Yuan B."/>
            <person name="Grau M.F."/>
            <person name="Murata R.M."/>
            <person name="Torok T."/>
            <person name="Venkateswaran K."/>
            <person name="Stajich J.E."/>
            <person name="Wang C.C.C."/>
        </authorList>
    </citation>
    <scope>NUCLEOTIDE SEQUENCE [LARGE SCALE GENOMIC DNA]</scope>
    <source>
        <strain evidence="1 2">IMV 1140</strain>
    </source>
</reference>
<proteinExistence type="predicted"/>
<keyword evidence="2" id="KW-1185">Reference proteome</keyword>
<comment type="caution">
    <text evidence="1">The sequence shown here is derived from an EMBL/GenBank/DDBJ whole genome shotgun (WGS) entry which is preliminary data.</text>
</comment>
<gene>
    <name evidence="1" type="ORF">N8T08_004217</name>
</gene>
<dbReference type="EMBL" id="JAOPJF010000024">
    <property type="protein sequence ID" value="KAK1145342.1"/>
    <property type="molecule type" value="Genomic_DNA"/>
</dbReference>
<evidence type="ECO:0000313" key="1">
    <source>
        <dbReference type="EMBL" id="KAK1145342.1"/>
    </source>
</evidence>
<accession>A0ACC3B544</accession>
<sequence>MDAKLPPPRPPAVSSAPQREQVLPIQLAAHPPWPPQNPSLPPIVLPTPYQTPIPVSGPVPVSPPVSLPAAAPATAPASAPTQTSTLTNPPTPTDSTRQHVGRAPAPKPRKTRKADDASGARSTLFWVNSDQQSVSEGTREDTLKRIRSHVMSEHNRKKRLENTKRYKSKTWKHLAFQPVETAPAAAGPSAAAVGRMPPPPGRSSVKASSAGRGKQQARPGNNNNNNNKSNDLVATSAPANPAVTATTSTSSAGTPSYDIAVTPVPSIPSPTTYLGHGAHKDPFNMAHTQLTDRMFRHLQRFLFDLTHIAYPLQRRYGPKLQAHWASLCQNDPASLHATICVAASNAALHTGEFPLVDPNKRSSSLLLLDTFHHRGETIRLVNEGLSDPVKASSDDLIAAVSMLLTIEIASGNPDYLKVHLAGLRQMVGLRNKFTDVPRQVRYQISWTDIRVACMAFSKPIFPFVRYPRPAHMAPIIPPTKELECAASRLIALMKILGIFGEFLSQVITDLLELVWYAEWIKGPVFQDFDEETEGYFNTEVVWIEYALHSDRYTASGEPKGDSSIEGCVRLACFIYHNTAIWDFYPNIAPVFPKPIMGLRTALESIIPTGCFHLCRDLLTWLLFMGTCASKVMASERAFFIKELATAVRSQGLQSWQELRASLMNFFYVDRVYLAPLRELWDELRMMQTPDEVA</sequence>
<organism evidence="1 2">
    <name type="scientific">Aspergillus melleus</name>
    <dbReference type="NCBI Taxonomy" id="138277"/>
    <lineage>
        <taxon>Eukaryota</taxon>
        <taxon>Fungi</taxon>
        <taxon>Dikarya</taxon>
        <taxon>Ascomycota</taxon>
        <taxon>Pezizomycotina</taxon>
        <taxon>Eurotiomycetes</taxon>
        <taxon>Eurotiomycetidae</taxon>
        <taxon>Eurotiales</taxon>
        <taxon>Aspergillaceae</taxon>
        <taxon>Aspergillus</taxon>
        <taxon>Aspergillus subgen. Circumdati</taxon>
    </lineage>
</organism>
<evidence type="ECO:0000313" key="2">
    <source>
        <dbReference type="Proteomes" id="UP001177260"/>
    </source>
</evidence>
<protein>
    <submittedName>
        <fullName evidence="1">Uncharacterized protein</fullName>
    </submittedName>
</protein>
<name>A0ACC3B544_9EURO</name>
<dbReference type="Proteomes" id="UP001177260">
    <property type="component" value="Unassembled WGS sequence"/>
</dbReference>